<feature type="domain" description="TraK C-terminal" evidence="2">
    <location>
        <begin position="242"/>
        <end position="354"/>
    </location>
</feature>
<evidence type="ECO:0000259" key="2">
    <source>
        <dbReference type="Pfam" id="PF23536"/>
    </source>
</evidence>
<evidence type="ECO:0000313" key="4">
    <source>
        <dbReference type="Proteomes" id="UP000542695"/>
    </source>
</evidence>
<dbReference type="RefSeq" id="WP_177011222.1">
    <property type="nucleotide sequence ID" value="NZ_JACARV010000107.1"/>
</dbReference>
<proteinExistence type="predicted"/>
<dbReference type="InterPro" id="IPR055397">
    <property type="entry name" value="TraK_C"/>
</dbReference>
<protein>
    <submittedName>
        <fullName evidence="3">Type-F conjugative transfer system secretin TraK</fullName>
    </submittedName>
</protein>
<dbReference type="AlphaFoldDB" id="A0A7Y7ZGF1"/>
<feature type="chain" id="PRO_5031149750" evidence="1">
    <location>
        <begin position="22"/>
        <end position="371"/>
    </location>
</feature>
<organism evidence="3 4">
    <name type="scientific">Pseudomonas putida</name>
    <name type="common">Arthrobacter siderocapsulatus</name>
    <dbReference type="NCBI Taxonomy" id="303"/>
    <lineage>
        <taxon>Bacteria</taxon>
        <taxon>Pseudomonadati</taxon>
        <taxon>Pseudomonadota</taxon>
        <taxon>Gammaproteobacteria</taxon>
        <taxon>Pseudomonadales</taxon>
        <taxon>Pseudomonadaceae</taxon>
        <taxon>Pseudomonas</taxon>
    </lineage>
</organism>
<dbReference type="Proteomes" id="UP000542695">
    <property type="component" value="Unassembled WGS sequence"/>
</dbReference>
<gene>
    <name evidence="3" type="ORF">HX798_26775</name>
</gene>
<sequence>MKVNTIFCALALAIGSGHVQAKELVIPQMPSASNKTEVVASKNEVDPSEYGLVETPKATPEVAAKKSASSVETAAIKQAVNAPSPTLPDKKDILQVDGGGRGNDLPKVPSAVAKTHKAEESVPVVSSYQDVVVQPGVNTIIPASISHLNRIVTPFEKPVVQSISSAEIKIFENVIYVSAKDETPVTMYITPKDDESVAISLTLAPKKVPPIQANLILGQPMSGQGSPGAGAGAGYRYSGQAKKWEESQPYEESIKGIMRALALQKLPKGYSIGKLGQFDTLPACAQGGMNFDFSRSQVILGHNLKVVIGLVQNNSVTPEMFDETSCTHPNLAAVAAWPENMLEPGQRTEVYIVTRVGEAPAEESSRPSLLN</sequence>
<keyword evidence="1" id="KW-0732">Signal</keyword>
<feature type="signal peptide" evidence="1">
    <location>
        <begin position="1"/>
        <end position="21"/>
    </location>
</feature>
<dbReference type="EMBL" id="JACARV010000107">
    <property type="protein sequence ID" value="NWC83862.1"/>
    <property type="molecule type" value="Genomic_DNA"/>
</dbReference>
<dbReference type="Pfam" id="PF23536">
    <property type="entry name" value="TraK_C"/>
    <property type="match status" value="1"/>
</dbReference>
<accession>A0A7Y7ZGF1</accession>
<name>A0A7Y7ZGF1_PSEPU</name>
<evidence type="ECO:0000313" key="3">
    <source>
        <dbReference type="EMBL" id="NWC83862.1"/>
    </source>
</evidence>
<comment type="caution">
    <text evidence="3">The sequence shown here is derived from an EMBL/GenBank/DDBJ whole genome shotgun (WGS) entry which is preliminary data.</text>
</comment>
<evidence type="ECO:0000256" key="1">
    <source>
        <dbReference type="SAM" id="SignalP"/>
    </source>
</evidence>
<reference evidence="3 4" key="1">
    <citation type="submission" date="2020-04" db="EMBL/GenBank/DDBJ databases">
        <title>Molecular characterization of pseudomonads from Agaricus bisporus reveal novel blotch 2 pathogens in Western Europe.</title>
        <authorList>
            <person name="Taparia T."/>
            <person name="Krijger M."/>
            <person name="Haynes E."/>
            <person name="Elpinstone J.G."/>
            <person name="Noble R."/>
            <person name="Van Der Wolf J."/>
        </authorList>
    </citation>
    <scope>NUCLEOTIDE SEQUENCE [LARGE SCALE GENOMIC DNA]</scope>
    <source>
        <strain evidence="3 4">P7765</strain>
    </source>
</reference>